<evidence type="ECO:0000259" key="1">
    <source>
        <dbReference type="Pfam" id="PF04851"/>
    </source>
</evidence>
<keyword evidence="2" id="KW-0378">Hydrolase</keyword>
<accession>A0AAP5PBM2</accession>
<dbReference type="GO" id="GO:0005524">
    <property type="term" value="F:ATP binding"/>
    <property type="evidence" value="ECO:0007669"/>
    <property type="project" value="InterPro"/>
</dbReference>
<gene>
    <name evidence="2" type="ORF">P7I04_03735</name>
</gene>
<dbReference type="AlphaFoldDB" id="A0AAP5PBM2"/>
<dbReference type="PANTHER" id="PTHR41313">
    <property type="entry name" value="ADENINE-SPECIFIC METHYLTRANSFERASE"/>
    <property type="match status" value="1"/>
</dbReference>
<dbReference type="InterPro" id="IPR052933">
    <property type="entry name" value="DNA_Protect_Modify"/>
</dbReference>
<comment type="caution">
    <text evidence="2">The sequence shown here is derived from an EMBL/GenBank/DDBJ whole genome shotgun (WGS) entry which is preliminary data.</text>
</comment>
<dbReference type="EMBL" id="JARQDL010000002">
    <property type="protein sequence ID" value="MDT2945149.1"/>
    <property type="molecule type" value="Genomic_DNA"/>
</dbReference>
<dbReference type="RefSeq" id="WP_311802662.1">
    <property type="nucleotide sequence ID" value="NZ_JARQCI010000003.1"/>
</dbReference>
<feature type="domain" description="Helicase/UvrB N-terminal" evidence="1">
    <location>
        <begin position="113"/>
        <end position="187"/>
    </location>
</feature>
<protein>
    <submittedName>
        <fullName evidence="2">DEAD/DEAH box helicase family protein</fullName>
    </submittedName>
</protein>
<sequence length="225" mass="25980">MTRTYAVIDKYGYRNSRKNQSYPADKLATTLLNQRAPKIYQPDPDDPTGKKRTLDSEVTATIQERGTELASQFEEWVMKSPEIVKIYNERYNRSIVKPYDGSSLTVNGLAKQYQLRLHQQNAFMRIVQERRAGLAHEVGSGKTLTLLASSMRLQELGVISKPMFVIPKPLVEQFGREIYKYFPESKVLIVTTDDFTKTIEKDLLVELPMETIMRLSLWTLNRELL</sequence>
<dbReference type="GO" id="GO:0004386">
    <property type="term" value="F:helicase activity"/>
    <property type="evidence" value="ECO:0007669"/>
    <property type="project" value="UniProtKB-KW"/>
</dbReference>
<dbReference type="GO" id="GO:0016787">
    <property type="term" value="F:hydrolase activity"/>
    <property type="evidence" value="ECO:0007669"/>
    <property type="project" value="InterPro"/>
</dbReference>
<reference evidence="2" key="1">
    <citation type="submission" date="2023-03" db="EMBL/GenBank/DDBJ databases">
        <authorList>
            <person name="Shen W."/>
            <person name="Cai J."/>
        </authorList>
    </citation>
    <scope>NUCLEOTIDE SEQUENCE</scope>
    <source>
        <strain evidence="2">Y37</strain>
    </source>
</reference>
<dbReference type="GO" id="GO:0003677">
    <property type="term" value="F:DNA binding"/>
    <property type="evidence" value="ECO:0007669"/>
    <property type="project" value="InterPro"/>
</dbReference>
<dbReference type="Proteomes" id="UP001250218">
    <property type="component" value="Unassembled WGS sequence"/>
</dbReference>
<name>A0AAP5PBM2_9LACT</name>
<dbReference type="PANTHER" id="PTHR41313:SF1">
    <property type="entry name" value="DNA METHYLASE ADENINE-SPECIFIC DOMAIN-CONTAINING PROTEIN"/>
    <property type="match status" value="1"/>
</dbReference>
<keyword evidence="2" id="KW-0067">ATP-binding</keyword>
<keyword evidence="2" id="KW-0547">Nucleotide-binding</keyword>
<dbReference type="Gene3D" id="3.40.50.300">
    <property type="entry name" value="P-loop containing nucleotide triphosphate hydrolases"/>
    <property type="match status" value="1"/>
</dbReference>
<evidence type="ECO:0000313" key="2">
    <source>
        <dbReference type="EMBL" id="MDT2945149.1"/>
    </source>
</evidence>
<dbReference type="InterPro" id="IPR006935">
    <property type="entry name" value="Helicase/UvrB_N"/>
</dbReference>
<dbReference type="Pfam" id="PF04851">
    <property type="entry name" value="ResIII"/>
    <property type="match status" value="1"/>
</dbReference>
<dbReference type="InterPro" id="IPR027417">
    <property type="entry name" value="P-loop_NTPase"/>
</dbReference>
<keyword evidence="2" id="KW-0347">Helicase</keyword>
<dbReference type="SUPFAM" id="SSF52540">
    <property type="entry name" value="P-loop containing nucleoside triphosphate hydrolases"/>
    <property type="match status" value="1"/>
</dbReference>
<proteinExistence type="predicted"/>
<organism evidence="2 3">
    <name type="scientific">Lactococcus lactis</name>
    <dbReference type="NCBI Taxonomy" id="1358"/>
    <lineage>
        <taxon>Bacteria</taxon>
        <taxon>Bacillati</taxon>
        <taxon>Bacillota</taxon>
        <taxon>Bacilli</taxon>
        <taxon>Lactobacillales</taxon>
        <taxon>Streptococcaceae</taxon>
        <taxon>Lactococcus</taxon>
    </lineage>
</organism>
<evidence type="ECO:0000313" key="3">
    <source>
        <dbReference type="Proteomes" id="UP001250218"/>
    </source>
</evidence>